<proteinExistence type="predicted"/>
<feature type="domain" description="CobW C-terminal" evidence="1">
    <location>
        <begin position="244"/>
        <end position="338"/>
    </location>
</feature>
<dbReference type="EMBL" id="RKHQ01000002">
    <property type="protein sequence ID" value="ROR93087.1"/>
    <property type="molecule type" value="Genomic_DNA"/>
</dbReference>
<keyword evidence="3" id="KW-1185">Reference proteome</keyword>
<evidence type="ECO:0000313" key="2">
    <source>
        <dbReference type="EMBL" id="ROR93087.1"/>
    </source>
</evidence>
<protein>
    <submittedName>
        <fullName evidence="2">G3E family GTPase</fullName>
    </submittedName>
</protein>
<gene>
    <name evidence="2" type="ORF">EDD28_2492</name>
</gene>
<evidence type="ECO:0000313" key="3">
    <source>
        <dbReference type="Proteomes" id="UP000275356"/>
    </source>
</evidence>
<accession>A0A3N2CZX2</accession>
<comment type="caution">
    <text evidence="2">The sequence shown here is derived from an EMBL/GenBank/DDBJ whole genome shotgun (WGS) entry which is preliminary data.</text>
</comment>
<dbReference type="InterPro" id="IPR011629">
    <property type="entry name" value="CobW-like_C"/>
</dbReference>
<organism evidence="2 3">
    <name type="scientific">Salana multivorans</name>
    <dbReference type="NCBI Taxonomy" id="120377"/>
    <lineage>
        <taxon>Bacteria</taxon>
        <taxon>Bacillati</taxon>
        <taxon>Actinomycetota</taxon>
        <taxon>Actinomycetes</taxon>
        <taxon>Micrococcales</taxon>
        <taxon>Beutenbergiaceae</taxon>
        <taxon>Salana</taxon>
    </lineage>
</organism>
<sequence length="375" mass="39252">MDSPTPVVVLASTDPTVRETAIATALLDRPDLVVVVHDLTGDPGPGPETDPADSAVTLTRRVLDWAGAREQTEVALEHACAGCALREDAVPAIAALLADGASAVLLALPLGAEILPATRQLAHETEPGSRLFGARLAHTVAALDPGTIRADLVDDGDVVAHLVTADLVVLAGHDDAGRDLVDALRSPTSALVADLCEPWLALALAGEHDLEDAEERCDPVTSGPGHGFRHVDEADGVRIAASGVWQVELTSERPFHPERLLALAADLAPEATTSRGVFWLPNRPDTACGWEATGGGVLIGVAGPWEESEPQTRLVVVGHGDAGLAPWRSIRRAFLRALATTRETAEPAAWLGRPDPLARFLGDPADLYRTSPPAA</sequence>
<evidence type="ECO:0000259" key="1">
    <source>
        <dbReference type="SMART" id="SM00833"/>
    </source>
</evidence>
<dbReference type="Proteomes" id="UP000275356">
    <property type="component" value="Unassembled WGS sequence"/>
</dbReference>
<dbReference type="OrthoDB" id="9808822at2"/>
<dbReference type="AlphaFoldDB" id="A0A3N2CZX2"/>
<dbReference type="Pfam" id="PF07683">
    <property type="entry name" value="CobW_C"/>
    <property type="match status" value="1"/>
</dbReference>
<name>A0A3N2CZX2_9MICO</name>
<dbReference type="SUPFAM" id="SSF90002">
    <property type="entry name" value="Hypothetical protein YjiA, C-terminal domain"/>
    <property type="match status" value="1"/>
</dbReference>
<dbReference type="RefSeq" id="WP_123740097.1">
    <property type="nucleotide sequence ID" value="NZ_RKHQ01000002.1"/>
</dbReference>
<reference evidence="2 3" key="1">
    <citation type="submission" date="2018-11" db="EMBL/GenBank/DDBJ databases">
        <title>Sequencing the genomes of 1000 actinobacteria strains.</title>
        <authorList>
            <person name="Klenk H.-P."/>
        </authorList>
    </citation>
    <scope>NUCLEOTIDE SEQUENCE [LARGE SCALE GENOMIC DNA]</scope>
    <source>
        <strain evidence="2 3">DSM 13521</strain>
    </source>
</reference>
<dbReference type="SMART" id="SM00833">
    <property type="entry name" value="CobW_C"/>
    <property type="match status" value="1"/>
</dbReference>